<evidence type="ECO:0000313" key="3">
    <source>
        <dbReference type="Proteomes" id="UP000321570"/>
    </source>
</evidence>
<dbReference type="Pfam" id="PF23268">
    <property type="entry name" value="RIN1"/>
    <property type="match status" value="1"/>
</dbReference>
<dbReference type="Proteomes" id="UP000321570">
    <property type="component" value="Unassembled WGS sequence"/>
</dbReference>
<feature type="region of interest" description="Disordered" evidence="1">
    <location>
        <begin position="703"/>
        <end position="742"/>
    </location>
</feature>
<feature type="compositionally biased region" description="Low complexity" evidence="1">
    <location>
        <begin position="493"/>
        <end position="509"/>
    </location>
</feature>
<feature type="region of interest" description="Disordered" evidence="1">
    <location>
        <begin position="462"/>
        <end position="532"/>
    </location>
</feature>
<gene>
    <name evidence="2" type="ORF">WMSIL1_LOCUS10550</name>
</gene>
<protein>
    <recommendedName>
        <fullName evidence="4">FERM domain-containing protein</fullName>
    </recommendedName>
</protein>
<evidence type="ECO:0000256" key="1">
    <source>
        <dbReference type="SAM" id="MobiDB-lite"/>
    </source>
</evidence>
<sequence length="1429" mass="160379">MAEPICRREEFHISPPSYFFSPQPSRRRVDFVGGNYQRTLSPNSCASSSTNTTEYSMIGENSRCEDISPLPGYPMPKMGDGLGISRTKKGTRAVNIKTFKLVEPNHDRQQFCMEDGFRSRSLEPSPYNSFKQHHISTTPILTPNPVRIRNRQQPQVSFSTPESDYEITGKVWRLPQQITTPVRRTESSRNSYKILPNHSRSNSGEARVRIDTDITPKVSPRPPGEVTPKATLHFGARRRFTGLTAPVRRELLAPHIQRKNIRSVKTDDEDSEKDDDSVVETKPKTLAEVLKQRNGIYELEEPKMTGPSNLLHALKEVKYAEKEQLGSAPQTEPRRITLFDLINEKERRHRLRSPPPIPPKSPRRNVSFTDQSLSGKKNENSVLITVEVLKSMSLTKVSPSSPTPLKGTSPKKTTDVSADISKNVPVILKTEINENIEKEYTSPISQNPFVQWDRLRTQPLLKSNKQASRPEDKSTSPCSSGVGTDGLDEDGPVTVSSTNSANTLNSLSSPEWPKPEKITARPQSHQCSPDPLEEKRIQREVSKETACGNTKNHSNKDFSSVRVSLIAAPKTDALNFENNFIDAGSNASNSSRASTVFSYPWDLPPPQSDHSSSSATPPCPLKWATLQRHLSEYENQSKHRDSTLRANSVELRDSAGSEINDKQLKNGLFKLPTVLLNEVDIDPIERANDDKTSSGDEQFFEILSDNPNTLDDESSYREVKEHLSQPTTREEGPYDTIGDDSPSCDRILEGVSEKDVPSPCVDISTPASIESSQNQSSQQYVYAEVKLSSDTSTSSSLAFHTPPIPTHPSKSKVKTISSEIQVYDEIGNKREQVKAKEISFDLPSSTSISSASIDPPNTSEGKSESRSSVTELGKHLERFVCGLANDKNSAFCKHVSTFIDCTIKQLGDNPQKTLQNVRQFMDGVTNFLQTSHETELQEAIDAERRDLRGLQYLDVAQELEELIQVAVLRPLHRKLIENLQTHGYGTISPESAEEFTNVVKKEYQNIPNLTEMERRRLENQLFEPVKRIYAQLSRSFRPTDKLNHLVDIFQRIDSQISFSLSSGQLSDSSNTTKLTVYAIVLALADLLKPPKCISTKTRNQKGEGKHSDISRIEVHRLYLEALISPACLASSAEGCRRLTDLICLLRYIDNFNRCGSPASAIRMLYLRQIQSTELEEIPWSPNLYKLRRSFTDNIQEALQRSTNVTLTTGSFSPPSWKELIRNRKDREGSVKTSSSTSFSGSSFVVLAANESKKTLIPFEVPLRSSLTVRELCNMLALKLTVFDSKDFTLFFHSASADIPMSDNLHLEPFLTQNYGEECASSVGSLGSIDSFCENSSQPSTPKMSNIRRLFRRRKRIASSDSSLRWLESPKPSRRRLIDGQDKERRPSIDWSSLGRRNPCFVLIYRRRSDDVVLYASNLFECLPTAGKLI</sequence>
<reference evidence="2 3" key="1">
    <citation type="submission" date="2019-07" db="EMBL/GenBank/DDBJ databases">
        <authorList>
            <person name="Jastrzebski P J."/>
            <person name="Paukszto L."/>
            <person name="Jastrzebski P J."/>
        </authorList>
    </citation>
    <scope>NUCLEOTIDE SEQUENCE [LARGE SCALE GENOMIC DNA]</scope>
    <source>
        <strain evidence="2 3">WMS-il1</strain>
    </source>
</reference>
<proteinExistence type="predicted"/>
<feature type="region of interest" description="Disordered" evidence="1">
    <location>
        <begin position="395"/>
        <end position="417"/>
    </location>
</feature>
<organism evidence="2 3">
    <name type="scientific">Hymenolepis diminuta</name>
    <name type="common">Rat tapeworm</name>
    <dbReference type="NCBI Taxonomy" id="6216"/>
    <lineage>
        <taxon>Eukaryota</taxon>
        <taxon>Metazoa</taxon>
        <taxon>Spiralia</taxon>
        <taxon>Lophotrochozoa</taxon>
        <taxon>Platyhelminthes</taxon>
        <taxon>Cestoda</taxon>
        <taxon>Eucestoda</taxon>
        <taxon>Cyclophyllidea</taxon>
        <taxon>Hymenolepididae</taxon>
        <taxon>Hymenolepis</taxon>
    </lineage>
</organism>
<feature type="region of interest" description="Disordered" evidence="1">
    <location>
        <begin position="345"/>
        <end position="374"/>
    </location>
</feature>
<accession>A0A564YXL9</accession>
<evidence type="ECO:0008006" key="4">
    <source>
        <dbReference type="Google" id="ProtNLM"/>
    </source>
</evidence>
<keyword evidence="3" id="KW-1185">Reference proteome</keyword>
<evidence type="ECO:0000313" key="2">
    <source>
        <dbReference type="EMBL" id="VUZ51965.1"/>
    </source>
</evidence>
<feature type="region of interest" description="Disordered" evidence="1">
    <location>
        <begin position="179"/>
        <end position="206"/>
    </location>
</feature>
<name>A0A564YXL9_HYMDI</name>
<feature type="compositionally biased region" description="Polar residues" evidence="1">
    <location>
        <begin position="855"/>
        <end position="868"/>
    </location>
</feature>
<dbReference type="EMBL" id="CABIJS010000455">
    <property type="protein sequence ID" value="VUZ51965.1"/>
    <property type="molecule type" value="Genomic_DNA"/>
</dbReference>
<feature type="compositionally biased region" description="Basic and acidic residues" evidence="1">
    <location>
        <begin position="714"/>
        <end position="732"/>
    </location>
</feature>
<feature type="region of interest" description="Disordered" evidence="1">
    <location>
        <begin position="845"/>
        <end position="868"/>
    </location>
</feature>